<comment type="caution">
    <text evidence="1">The sequence shown here is derived from an EMBL/GenBank/DDBJ whole genome shotgun (WGS) entry which is preliminary data.</text>
</comment>
<dbReference type="AlphaFoldDB" id="X8BKW6"/>
<gene>
    <name evidence="1" type="ORF">I553_2775</name>
</gene>
<dbReference type="EMBL" id="JAOB01000038">
    <property type="protein sequence ID" value="EUA44121.1"/>
    <property type="molecule type" value="Genomic_DNA"/>
</dbReference>
<protein>
    <submittedName>
        <fullName evidence="1">Uncharacterized protein</fullName>
    </submittedName>
</protein>
<accession>X8BKW6</accession>
<reference evidence="1" key="1">
    <citation type="submission" date="2014-01" db="EMBL/GenBank/DDBJ databases">
        <authorList>
            <person name="Brown-Elliot B."/>
            <person name="Wallace R."/>
            <person name="Lenaerts A."/>
            <person name="Ordway D."/>
            <person name="DeGroote M.A."/>
            <person name="Parker T."/>
            <person name="Sizemore C."/>
            <person name="Tallon L.J."/>
            <person name="Sadzewicz L.K."/>
            <person name="Sengamalay N."/>
            <person name="Fraser C.M."/>
            <person name="Hine E."/>
            <person name="Shefchek K.A."/>
            <person name="Das S.P."/>
            <person name="Tettelin H."/>
        </authorList>
    </citation>
    <scope>NUCLEOTIDE SEQUENCE [LARGE SCALE GENOMIC DNA]</scope>
    <source>
        <strain evidence="1">4042</strain>
    </source>
</reference>
<organism evidence="1">
    <name type="scientific">Mycobacterium xenopi 4042</name>
    <dbReference type="NCBI Taxonomy" id="1299334"/>
    <lineage>
        <taxon>Bacteria</taxon>
        <taxon>Bacillati</taxon>
        <taxon>Actinomycetota</taxon>
        <taxon>Actinomycetes</taxon>
        <taxon>Mycobacteriales</taxon>
        <taxon>Mycobacteriaceae</taxon>
        <taxon>Mycobacterium</taxon>
    </lineage>
</organism>
<evidence type="ECO:0000313" key="1">
    <source>
        <dbReference type="EMBL" id="EUA44121.1"/>
    </source>
</evidence>
<proteinExistence type="predicted"/>
<name>X8BKW6_MYCXE</name>
<dbReference type="PATRIC" id="fig|1299334.3.peg.3829"/>
<sequence length="123" mass="13183">MWLRIKGYNDQPDRVALATTPQCGRARRRNADGPVFCGDAIADPLTAWKRRGQWRSRCTAAAGVDRAVAGSGGRNLCRAAARIVGIQHTDRAPQPPPRAPRATAGADNAAVRHIVAERLCASC</sequence>